<name>A0A1F7X6M5_9BACT</name>
<accession>A0A1F7X6M5</accession>
<dbReference type="PANTHER" id="PTHR12302:SF3">
    <property type="entry name" value="SERINE_THREONINE-PROTEIN KINASE 31"/>
    <property type="match status" value="1"/>
</dbReference>
<dbReference type="Pfam" id="PF00565">
    <property type="entry name" value="SNase"/>
    <property type="match status" value="1"/>
</dbReference>
<keyword evidence="2" id="KW-0255">Endonuclease</keyword>
<gene>
    <name evidence="5" type="ORF">A2Z22_00045</name>
</gene>
<dbReference type="GO" id="GO:0004519">
    <property type="term" value="F:endonuclease activity"/>
    <property type="evidence" value="ECO:0007669"/>
    <property type="project" value="UniProtKB-KW"/>
</dbReference>
<dbReference type="Gene3D" id="2.40.50.90">
    <property type="match status" value="1"/>
</dbReference>
<evidence type="ECO:0000256" key="1">
    <source>
        <dbReference type="ARBA" id="ARBA00022722"/>
    </source>
</evidence>
<dbReference type="InterPro" id="IPR035437">
    <property type="entry name" value="SNase_OB-fold_sf"/>
</dbReference>
<dbReference type="Proteomes" id="UP000177053">
    <property type="component" value="Unassembled WGS sequence"/>
</dbReference>
<dbReference type="PROSITE" id="PS01123">
    <property type="entry name" value="TNASE_1"/>
    <property type="match status" value="1"/>
</dbReference>
<dbReference type="EMBL" id="MGFS01000031">
    <property type="protein sequence ID" value="OGM10730.1"/>
    <property type="molecule type" value="Genomic_DNA"/>
</dbReference>
<dbReference type="GO" id="GO:0003676">
    <property type="term" value="F:nucleic acid binding"/>
    <property type="evidence" value="ECO:0007669"/>
    <property type="project" value="InterPro"/>
</dbReference>
<evidence type="ECO:0000313" key="5">
    <source>
        <dbReference type="EMBL" id="OGM10730.1"/>
    </source>
</evidence>
<dbReference type="InterPro" id="IPR002071">
    <property type="entry name" value="Thermonucl_AS"/>
</dbReference>
<dbReference type="SMART" id="SM00318">
    <property type="entry name" value="SNc"/>
    <property type="match status" value="1"/>
</dbReference>
<reference evidence="5 6" key="1">
    <citation type="journal article" date="2016" name="Nat. Commun.">
        <title>Thousands of microbial genomes shed light on interconnected biogeochemical processes in an aquifer system.</title>
        <authorList>
            <person name="Anantharaman K."/>
            <person name="Brown C.T."/>
            <person name="Hug L.A."/>
            <person name="Sharon I."/>
            <person name="Castelle C.J."/>
            <person name="Probst A.J."/>
            <person name="Thomas B.C."/>
            <person name="Singh A."/>
            <person name="Wilkins M.J."/>
            <person name="Karaoz U."/>
            <person name="Brodie E.L."/>
            <person name="Williams K.H."/>
            <person name="Hubbard S.S."/>
            <person name="Banfield J.F."/>
        </authorList>
    </citation>
    <scope>NUCLEOTIDE SEQUENCE [LARGE SCALE GENOMIC DNA]</scope>
</reference>
<evidence type="ECO:0000256" key="2">
    <source>
        <dbReference type="ARBA" id="ARBA00022759"/>
    </source>
</evidence>
<dbReference type="InterPro" id="IPR016071">
    <property type="entry name" value="Staphylococal_nuclease_OB-fold"/>
</dbReference>
<keyword evidence="1" id="KW-0540">Nuclease</keyword>
<sequence>MTAQDFYSCTRVVDGDTIVVEIDGKHEKVRLIGVDTPETVHPSKPVEYFGKEASKFTKSMVEGKRVRLEYDWQRRDKYGRLLAYVYIEDGTFLNAEIIKQGYGFAYTRFPFKYLEEFRQYERDARNNSKGLWKETRR</sequence>
<dbReference type="PROSITE" id="PS50830">
    <property type="entry name" value="TNASE_3"/>
    <property type="match status" value="1"/>
</dbReference>
<protein>
    <recommendedName>
        <fullName evidence="4">TNase-like domain-containing protein</fullName>
    </recommendedName>
</protein>
<feature type="domain" description="TNase-like" evidence="4">
    <location>
        <begin position="11"/>
        <end position="134"/>
    </location>
</feature>
<evidence type="ECO:0000313" key="6">
    <source>
        <dbReference type="Proteomes" id="UP000177053"/>
    </source>
</evidence>
<evidence type="ECO:0000256" key="3">
    <source>
        <dbReference type="ARBA" id="ARBA00022801"/>
    </source>
</evidence>
<dbReference type="PANTHER" id="PTHR12302">
    <property type="entry name" value="EBNA2 BINDING PROTEIN P100"/>
    <property type="match status" value="1"/>
</dbReference>
<proteinExistence type="predicted"/>
<dbReference type="GO" id="GO:0016787">
    <property type="term" value="F:hydrolase activity"/>
    <property type="evidence" value="ECO:0007669"/>
    <property type="project" value="UniProtKB-KW"/>
</dbReference>
<organism evidence="5 6">
    <name type="scientific">Candidatus Woesebacteria bacterium RBG_16_34_12</name>
    <dbReference type="NCBI Taxonomy" id="1802480"/>
    <lineage>
        <taxon>Bacteria</taxon>
        <taxon>Candidatus Woeseibacteriota</taxon>
    </lineage>
</organism>
<dbReference type="CDD" id="cd00175">
    <property type="entry name" value="SNc"/>
    <property type="match status" value="1"/>
</dbReference>
<keyword evidence="3" id="KW-0378">Hydrolase</keyword>
<dbReference type="AlphaFoldDB" id="A0A1F7X6M5"/>
<dbReference type="PROSITE" id="PS01284">
    <property type="entry name" value="TNASE_2"/>
    <property type="match status" value="1"/>
</dbReference>
<dbReference type="SUPFAM" id="SSF50199">
    <property type="entry name" value="Staphylococcal nuclease"/>
    <property type="match status" value="1"/>
</dbReference>
<comment type="caution">
    <text evidence="5">The sequence shown here is derived from an EMBL/GenBank/DDBJ whole genome shotgun (WGS) entry which is preliminary data.</text>
</comment>
<evidence type="ECO:0000259" key="4">
    <source>
        <dbReference type="PROSITE" id="PS50830"/>
    </source>
</evidence>